<evidence type="ECO:0000256" key="3">
    <source>
        <dbReference type="ARBA" id="ARBA00022737"/>
    </source>
</evidence>
<accession>A0A815ZEI7</accession>
<evidence type="ECO:0000256" key="5">
    <source>
        <dbReference type="ARBA" id="ARBA00023136"/>
    </source>
</evidence>
<keyword evidence="2" id="KW-0812">Transmembrane</keyword>
<feature type="domain" description="EGF-like" evidence="8">
    <location>
        <begin position="721"/>
        <end position="732"/>
    </location>
</feature>
<dbReference type="Gene3D" id="4.10.400.10">
    <property type="entry name" value="Low-density Lipoprotein Receptor"/>
    <property type="match status" value="3"/>
</dbReference>
<gene>
    <name evidence="9" type="ORF">EDS130_LOCUS35098</name>
    <name evidence="10" type="ORF">XAT740_LOCUS45538</name>
</gene>
<evidence type="ECO:0000256" key="7">
    <source>
        <dbReference type="PROSITE-ProRule" id="PRU00124"/>
    </source>
</evidence>
<feature type="disulfide bond" evidence="7">
    <location>
        <begin position="139"/>
        <end position="154"/>
    </location>
</feature>
<dbReference type="InterPro" id="IPR000742">
    <property type="entry name" value="EGF"/>
</dbReference>
<dbReference type="InterPro" id="IPR036055">
    <property type="entry name" value="LDL_receptor-like_sf"/>
</dbReference>
<evidence type="ECO:0000256" key="4">
    <source>
        <dbReference type="ARBA" id="ARBA00022989"/>
    </source>
</evidence>
<keyword evidence="3" id="KW-0677">Repeat</keyword>
<dbReference type="SMART" id="SM00192">
    <property type="entry name" value="LDLa"/>
    <property type="match status" value="7"/>
</dbReference>
<evidence type="ECO:0000259" key="8">
    <source>
        <dbReference type="PROSITE" id="PS00022"/>
    </source>
</evidence>
<evidence type="ECO:0000256" key="1">
    <source>
        <dbReference type="ARBA" id="ARBA00004167"/>
    </source>
</evidence>
<dbReference type="InterPro" id="IPR002172">
    <property type="entry name" value="LDrepeatLR_classA_rpt"/>
</dbReference>
<keyword evidence="4" id="KW-1133">Transmembrane helix</keyword>
<dbReference type="PROSITE" id="PS00022">
    <property type="entry name" value="EGF_1"/>
    <property type="match status" value="1"/>
</dbReference>
<dbReference type="Proteomes" id="UP000663852">
    <property type="component" value="Unassembled WGS sequence"/>
</dbReference>
<comment type="caution">
    <text evidence="10">The sequence shown here is derived from an EMBL/GenBank/DDBJ whole genome shotgun (WGS) entry which is preliminary data.</text>
</comment>
<feature type="disulfide bond" evidence="7">
    <location>
        <begin position="599"/>
        <end position="614"/>
    </location>
</feature>
<dbReference type="GO" id="GO:0005886">
    <property type="term" value="C:plasma membrane"/>
    <property type="evidence" value="ECO:0007669"/>
    <property type="project" value="TreeGrafter"/>
</dbReference>
<dbReference type="GO" id="GO:0016192">
    <property type="term" value="P:vesicle-mediated transport"/>
    <property type="evidence" value="ECO:0007669"/>
    <property type="project" value="UniProtKB-ARBA"/>
</dbReference>
<dbReference type="EMBL" id="CAJNOJ010000303">
    <property type="protein sequence ID" value="CAF1384110.1"/>
    <property type="molecule type" value="Genomic_DNA"/>
</dbReference>
<dbReference type="AlphaFoldDB" id="A0A815ZEI7"/>
<dbReference type="SUPFAM" id="SSF57424">
    <property type="entry name" value="LDL receptor-like module"/>
    <property type="match status" value="2"/>
</dbReference>
<evidence type="ECO:0000313" key="10">
    <source>
        <dbReference type="EMBL" id="CAF1581255.1"/>
    </source>
</evidence>
<keyword evidence="11" id="KW-1185">Reference proteome</keyword>
<name>A0A815ZEI7_ADIRI</name>
<dbReference type="PROSITE" id="PS50068">
    <property type="entry name" value="LDLRA_2"/>
    <property type="match status" value="4"/>
</dbReference>
<keyword evidence="5" id="KW-0472">Membrane</keyword>
<comment type="subcellular location">
    <subcellularLocation>
        <location evidence="1">Membrane</location>
        <topology evidence="1">Single-pass membrane protein</topology>
    </subcellularLocation>
</comment>
<evidence type="ECO:0000313" key="11">
    <source>
        <dbReference type="Proteomes" id="UP000663828"/>
    </source>
</evidence>
<evidence type="ECO:0000256" key="2">
    <source>
        <dbReference type="ARBA" id="ARBA00022692"/>
    </source>
</evidence>
<dbReference type="OrthoDB" id="9988974at2759"/>
<dbReference type="Proteomes" id="UP000663828">
    <property type="component" value="Unassembled WGS sequence"/>
</dbReference>
<organism evidence="10 11">
    <name type="scientific">Adineta ricciae</name>
    <name type="common">Rotifer</name>
    <dbReference type="NCBI Taxonomy" id="249248"/>
    <lineage>
        <taxon>Eukaryota</taxon>
        <taxon>Metazoa</taxon>
        <taxon>Spiralia</taxon>
        <taxon>Gnathifera</taxon>
        <taxon>Rotifera</taxon>
        <taxon>Eurotatoria</taxon>
        <taxon>Bdelloidea</taxon>
        <taxon>Adinetida</taxon>
        <taxon>Adinetidae</taxon>
        <taxon>Adineta</taxon>
    </lineage>
</organism>
<dbReference type="EMBL" id="CAJNOR010005962">
    <property type="protein sequence ID" value="CAF1581255.1"/>
    <property type="molecule type" value="Genomic_DNA"/>
</dbReference>
<dbReference type="PANTHER" id="PTHR24270">
    <property type="entry name" value="LOW-DENSITY LIPOPROTEIN RECEPTOR-RELATED"/>
    <property type="match status" value="1"/>
</dbReference>
<proteinExistence type="predicted"/>
<dbReference type="PRINTS" id="PR00261">
    <property type="entry name" value="LDLRECEPTOR"/>
</dbReference>
<evidence type="ECO:0000256" key="6">
    <source>
        <dbReference type="ARBA" id="ARBA00023157"/>
    </source>
</evidence>
<feature type="disulfide bond" evidence="7">
    <location>
        <begin position="120"/>
        <end position="132"/>
    </location>
</feature>
<dbReference type="CDD" id="cd00112">
    <property type="entry name" value="LDLa"/>
    <property type="match status" value="2"/>
</dbReference>
<protein>
    <recommendedName>
        <fullName evidence="8">EGF-like domain-containing protein</fullName>
    </recommendedName>
</protein>
<comment type="caution">
    <text evidence="7">Lacks conserved residue(s) required for the propagation of feature annotation.</text>
</comment>
<evidence type="ECO:0000313" key="9">
    <source>
        <dbReference type="EMBL" id="CAF1384110.1"/>
    </source>
</evidence>
<feature type="disulfide bond" evidence="7">
    <location>
        <begin position="162"/>
        <end position="174"/>
    </location>
</feature>
<dbReference type="InterPro" id="IPR050685">
    <property type="entry name" value="LDLR"/>
</dbReference>
<keyword evidence="6 7" id="KW-1015">Disulfide bond</keyword>
<reference evidence="10" key="1">
    <citation type="submission" date="2021-02" db="EMBL/GenBank/DDBJ databases">
        <authorList>
            <person name="Nowell W R."/>
        </authorList>
    </citation>
    <scope>NUCLEOTIDE SEQUENCE</scope>
</reference>
<sequence>MVGSGKIRSDPASDLLTWDGIRGATFTFADLKAKNISSQQLLQWSAPVDTAERYQIFLDSVSNSYSAFENGTLFYNCTPPWFGPYCRFTFYQSANTSSNDMIKALLIAFSVLVKSVGVTCYEHLKCQISFSCLSWHNICDRKVDCLDGSDEMDCWQLEINECNENEYRCHNGQCIPQEFFHDIPLNPDCLDQTDEPMRLDFQANCQHDPAFRCEEHTCRPGVYDFPCGDRECTSETYSCRNGRDKILPDDYCSNAAACSINLSQMNETWCEEFCTNINCIEKYCGSLYEIHTGPGLLGHVHFLFTNEEVLFESETKFLPDYVCYDEKLCIDFLPGKVSLNGSTCRHRDELQLDTPHVYLEFLIQVKRLFRGCLVMANNTHYCNHPSMYQCEKTSKCISKHRLIDGIQDCPFNDDETFNQSCSLNNTHYRFPCSVDKTKMCISPLLIEDNKNDCDNEEDEYPTKVILSENQINFQTICDNNEQLLPILIDEQYETDETSCDFWECNNTYTRCDKFWHCKDGADEVNCSPSTCPEFQHSCVFPNDTSKISCLPINLAGDDIAHCLGATDERSGCVNFSPEYYEYKFGCQNPKLCIYSALLCNNKSDCLLHDDEIFCANPPDDEFDSLCFFYPSDSRTEVENFLCEFGDQQRRPKSLYFILSDMPIEYQEMSPSAVLSQSIAQTRIESNEIHSIKTNRNNNSGSCNRGIPVMVWMGEETNTFYCLCPQSYYGDLCQYQNQRVSLTVQIRVTMDWRSLLTFLILLIDDEMNTESHDIIEYFPIRDCDTKFNIYLLYSTRPKDISKNYSIRIDAFTHGKIFE</sequence>